<comment type="caution">
    <text evidence="1">The sequence shown here is derived from an EMBL/GenBank/DDBJ whole genome shotgun (WGS) entry which is preliminary data.</text>
</comment>
<protein>
    <recommendedName>
        <fullName evidence="3">DUF2313 domain-containing protein</fullName>
    </recommendedName>
</protein>
<name>A0A2S3W4S3_9PROT</name>
<evidence type="ECO:0000313" key="2">
    <source>
        <dbReference type="Proteomes" id="UP000237344"/>
    </source>
</evidence>
<accession>A0A2S3W4S3</accession>
<keyword evidence="2" id="KW-1185">Reference proteome</keyword>
<dbReference type="AlphaFoldDB" id="A0A2S3W4S3"/>
<dbReference type="InterPro" id="IPR018755">
    <property type="entry name" value="Phage_Mu_Gp48"/>
</dbReference>
<sequence>MSYSAADFLAAFQRHLPTGPIWPREAGSTQAAALGCLMPTLERLAQRDANLLIDAFPATTVELLPEWQASLGLPDACAGTDPTIEQQRAQVVARLTDSGGASIDYFVTFAANLGYAITITEFAPARADFLCADEPVYDPFWAYMWRVNASAVTVEYFSADISFADEPLAEWGNAVLECEIQSRKPARTTVFFSYG</sequence>
<dbReference type="EMBL" id="POTC01000003">
    <property type="protein sequence ID" value="POF63859.1"/>
    <property type="molecule type" value="Genomic_DNA"/>
</dbReference>
<dbReference type="Pfam" id="PF10076">
    <property type="entry name" value="Phage_Mu_Gp48"/>
    <property type="match status" value="1"/>
</dbReference>
<evidence type="ECO:0008006" key="3">
    <source>
        <dbReference type="Google" id="ProtNLM"/>
    </source>
</evidence>
<gene>
    <name evidence="1" type="ORF">KMAL_03900</name>
</gene>
<reference evidence="1 2" key="1">
    <citation type="submission" date="2018-01" db="EMBL/GenBank/DDBJ databases">
        <title>Draft Genome Sequence of Komagataeibacter maltaceti LMG 1529, a Vinegar Producing Acetic Acid Bacterium Isolated from Malt Vinegar Brewery Acetifiers.</title>
        <authorList>
            <person name="Zhang Q."/>
            <person name="Hollensteiner J."/>
            <person name="Poehlein A."/>
            <person name="Daniel R."/>
        </authorList>
    </citation>
    <scope>NUCLEOTIDE SEQUENCE [LARGE SCALE GENOMIC DNA]</scope>
    <source>
        <strain evidence="1 2">LMG 1529</strain>
    </source>
</reference>
<organism evidence="1 2">
    <name type="scientific">Novacetimonas maltaceti</name>
    <dbReference type="NCBI Taxonomy" id="1203393"/>
    <lineage>
        <taxon>Bacteria</taxon>
        <taxon>Pseudomonadati</taxon>
        <taxon>Pseudomonadota</taxon>
        <taxon>Alphaproteobacteria</taxon>
        <taxon>Acetobacterales</taxon>
        <taxon>Acetobacteraceae</taxon>
        <taxon>Novacetimonas</taxon>
    </lineage>
</organism>
<proteinExistence type="predicted"/>
<dbReference type="OrthoDB" id="6592844at2"/>
<evidence type="ECO:0000313" key="1">
    <source>
        <dbReference type="EMBL" id="POF63859.1"/>
    </source>
</evidence>
<dbReference type="RefSeq" id="WP_110094095.1">
    <property type="nucleotide sequence ID" value="NZ_NKUE01000009.1"/>
</dbReference>
<dbReference type="Proteomes" id="UP000237344">
    <property type="component" value="Unassembled WGS sequence"/>
</dbReference>